<evidence type="ECO:0000256" key="3">
    <source>
        <dbReference type="ARBA" id="ARBA00022576"/>
    </source>
</evidence>
<dbReference type="GO" id="GO:0019265">
    <property type="term" value="P:glycine biosynthetic process, by transamination of glyoxylate"/>
    <property type="evidence" value="ECO:0007669"/>
    <property type="project" value="TreeGrafter"/>
</dbReference>
<evidence type="ECO:0000256" key="1">
    <source>
        <dbReference type="ARBA" id="ARBA00001933"/>
    </source>
</evidence>
<dbReference type="PROSITE" id="PS00595">
    <property type="entry name" value="AA_TRANSFER_CLASS_5"/>
    <property type="match status" value="1"/>
</dbReference>
<protein>
    <submittedName>
        <fullName evidence="10">Alanine--glyoxylate aminotransferase family protein</fullName>
    </submittedName>
</protein>
<dbReference type="InterPro" id="IPR015421">
    <property type="entry name" value="PyrdxlP-dep_Trfase_major"/>
</dbReference>
<comment type="caution">
    <text evidence="10">The sequence shown here is derived from an EMBL/GenBank/DDBJ whole genome shotgun (WGS) entry which is preliminary data.</text>
</comment>
<evidence type="ECO:0000256" key="4">
    <source>
        <dbReference type="ARBA" id="ARBA00022679"/>
    </source>
</evidence>
<dbReference type="Pfam" id="PF00266">
    <property type="entry name" value="Aminotran_5"/>
    <property type="match status" value="1"/>
</dbReference>
<comment type="cofactor">
    <cofactor evidence="1 7">
        <name>pyridoxal 5'-phosphate</name>
        <dbReference type="ChEBI" id="CHEBI:597326"/>
    </cofactor>
</comment>
<dbReference type="Gene3D" id="3.40.640.10">
    <property type="entry name" value="Type I PLP-dependent aspartate aminotransferase-like (Major domain)"/>
    <property type="match status" value="1"/>
</dbReference>
<evidence type="ECO:0000256" key="7">
    <source>
        <dbReference type="RuleBase" id="RU004504"/>
    </source>
</evidence>
<dbReference type="FunFam" id="3.40.640.10:FF:000027">
    <property type="entry name" value="Serine--pyruvate aminotransferase, mitochondrial"/>
    <property type="match status" value="1"/>
</dbReference>
<dbReference type="InterPro" id="IPR000192">
    <property type="entry name" value="Aminotrans_V_dom"/>
</dbReference>
<dbReference type="PANTHER" id="PTHR21152">
    <property type="entry name" value="AMINOTRANSFERASE CLASS V"/>
    <property type="match status" value="1"/>
</dbReference>
<dbReference type="AlphaFoldDB" id="A0A3N6LVI4"/>
<dbReference type="PIRSF" id="PIRSF000524">
    <property type="entry name" value="SPT"/>
    <property type="match status" value="1"/>
</dbReference>
<keyword evidence="4 10" id="KW-0808">Transferase</keyword>
<dbReference type="OrthoDB" id="35685at2157"/>
<evidence type="ECO:0000256" key="6">
    <source>
        <dbReference type="RuleBase" id="RU004075"/>
    </source>
</evidence>
<comment type="similarity">
    <text evidence="2 6">Belongs to the class-V pyridoxal-phosphate-dependent aminotransferase family.</text>
</comment>
<sequence>MYTPPTVEELRPPERTLVGPGPSAIHPRVYRAMTTPVTGHLDDFYVEVMNDVQALLRYVFQTENEHTFAVSGPGSAAMEAAFVNLVEPGETVLVPGNGYFGDRMGTIVERAGGEAVSVDAPWGAALEPATVEAAVEEHDPAVIGITHGETSTGVRQPAVDDITRIAHDHDAYVVLDAVATLGGVELYTDEWDVDVVYAGSQKCLSAPPGASPVTMSDRAVEKVRTRDAPVESWYLDLENLWSYWGPDPGYHYTDSISTTYALREALRIVAEVGLDAYWDRHRRVSTAMKEGLEAMGLSLAVDESCWLRTLSPVGVPAGVDPGQVTSRLKSEYGIEIVGGLGETEGEILRVGCMGHSARAKNAVYLVSSLGSVLAEHGVEVDVEAGIDATRRTLEG</sequence>
<dbReference type="GO" id="GO:0004760">
    <property type="term" value="F:L-serine-pyruvate transaminase activity"/>
    <property type="evidence" value="ECO:0007669"/>
    <property type="project" value="TreeGrafter"/>
</dbReference>
<dbReference type="InterPro" id="IPR024169">
    <property type="entry name" value="SP_NH2Trfase/AEP_transaminase"/>
</dbReference>
<dbReference type="GO" id="GO:0008453">
    <property type="term" value="F:alanine-glyoxylate transaminase activity"/>
    <property type="evidence" value="ECO:0007669"/>
    <property type="project" value="TreeGrafter"/>
</dbReference>
<reference evidence="10 11" key="1">
    <citation type="submission" date="2018-10" db="EMBL/GenBank/DDBJ databases">
        <title>Natrarchaeobius chitinivorans gen. nov., sp. nov., and Natrarchaeobius haloalkaliphilus sp. nov., alkaliphilic, chitin-utilizing haloarchaea from hypersaline alkaline lakes.</title>
        <authorList>
            <person name="Sorokin D.Y."/>
            <person name="Elcheninov A.G."/>
            <person name="Kostrikina N.A."/>
            <person name="Bale N.J."/>
            <person name="Sinninghe Damste J.S."/>
            <person name="Khijniak T.V."/>
            <person name="Kublanov I.V."/>
            <person name="Toshchakov S.V."/>
        </authorList>
    </citation>
    <scope>NUCLEOTIDE SEQUENCE [LARGE SCALE GENOMIC DNA]</scope>
    <source>
        <strain evidence="10 11">AArcht4T</strain>
    </source>
</reference>
<gene>
    <name evidence="10" type="ORF">EA473_12210</name>
</gene>
<dbReference type="Proteomes" id="UP000282323">
    <property type="component" value="Unassembled WGS sequence"/>
</dbReference>
<evidence type="ECO:0000313" key="10">
    <source>
        <dbReference type="EMBL" id="RQG94453.1"/>
    </source>
</evidence>
<dbReference type="InterPro" id="IPR020578">
    <property type="entry name" value="Aminotrans_V_PyrdxlP_BS"/>
</dbReference>
<organism evidence="10 11">
    <name type="scientific">Natrarchaeobius chitinivorans</name>
    <dbReference type="NCBI Taxonomy" id="1679083"/>
    <lineage>
        <taxon>Archaea</taxon>
        <taxon>Methanobacteriati</taxon>
        <taxon>Methanobacteriota</taxon>
        <taxon>Stenosarchaea group</taxon>
        <taxon>Halobacteria</taxon>
        <taxon>Halobacteriales</taxon>
        <taxon>Natrialbaceae</taxon>
        <taxon>Natrarchaeobius</taxon>
    </lineage>
</organism>
<dbReference type="EMBL" id="REGA01000009">
    <property type="protein sequence ID" value="RQG94453.1"/>
    <property type="molecule type" value="Genomic_DNA"/>
</dbReference>
<evidence type="ECO:0000259" key="9">
    <source>
        <dbReference type="Pfam" id="PF00266"/>
    </source>
</evidence>
<keyword evidence="5" id="KW-0663">Pyridoxal phosphate</keyword>
<keyword evidence="11" id="KW-1185">Reference proteome</keyword>
<evidence type="ECO:0000256" key="5">
    <source>
        <dbReference type="ARBA" id="ARBA00022898"/>
    </source>
</evidence>
<evidence type="ECO:0000313" key="11">
    <source>
        <dbReference type="Proteomes" id="UP000282323"/>
    </source>
</evidence>
<dbReference type="InterPro" id="IPR015424">
    <property type="entry name" value="PyrdxlP-dep_Trfase"/>
</dbReference>
<dbReference type="Gene3D" id="3.90.1150.10">
    <property type="entry name" value="Aspartate Aminotransferase, domain 1"/>
    <property type="match status" value="1"/>
</dbReference>
<dbReference type="InterPro" id="IPR015422">
    <property type="entry name" value="PyrdxlP-dep_Trfase_small"/>
</dbReference>
<evidence type="ECO:0000256" key="2">
    <source>
        <dbReference type="ARBA" id="ARBA00009236"/>
    </source>
</evidence>
<dbReference type="SUPFAM" id="SSF53383">
    <property type="entry name" value="PLP-dependent transferases"/>
    <property type="match status" value="1"/>
</dbReference>
<dbReference type="PANTHER" id="PTHR21152:SF40">
    <property type="entry name" value="ALANINE--GLYOXYLATE AMINOTRANSFERASE"/>
    <property type="match status" value="1"/>
</dbReference>
<name>A0A3N6LVI4_NATCH</name>
<dbReference type="RefSeq" id="WP_124195892.1">
    <property type="nucleotide sequence ID" value="NZ_REGA01000009.1"/>
</dbReference>
<feature type="domain" description="Aminotransferase class V" evidence="9">
    <location>
        <begin position="45"/>
        <end position="339"/>
    </location>
</feature>
<feature type="region of interest" description="Disordered" evidence="8">
    <location>
        <begin position="1"/>
        <end position="22"/>
    </location>
</feature>
<accession>A0A3N6LVI4</accession>
<proteinExistence type="inferred from homology"/>
<keyword evidence="3 10" id="KW-0032">Aminotransferase</keyword>
<evidence type="ECO:0000256" key="8">
    <source>
        <dbReference type="SAM" id="MobiDB-lite"/>
    </source>
</evidence>